<evidence type="ECO:0000313" key="1">
    <source>
        <dbReference type="EMBL" id="PIO57205.1"/>
    </source>
</evidence>
<name>A0A2G9TGY2_TELCI</name>
<sequence>MYCHPIVWFHEVIHETENVLTSVFNELGIPQSCVAEAVECKKIDSQKGSFLSQQNLERVHVSPTERYSG</sequence>
<evidence type="ECO:0000313" key="2">
    <source>
        <dbReference type="Proteomes" id="UP000230423"/>
    </source>
</evidence>
<protein>
    <submittedName>
        <fullName evidence="1">Uncharacterized protein</fullName>
    </submittedName>
</protein>
<keyword evidence="2" id="KW-1185">Reference proteome</keyword>
<reference evidence="1 2" key="1">
    <citation type="submission" date="2015-09" db="EMBL/GenBank/DDBJ databases">
        <title>Draft genome of the parasitic nematode Teladorsagia circumcincta isolate WARC Sus (inbred).</title>
        <authorList>
            <person name="Mitreva M."/>
        </authorList>
    </citation>
    <scope>NUCLEOTIDE SEQUENCE [LARGE SCALE GENOMIC DNA]</scope>
    <source>
        <strain evidence="1 2">S</strain>
    </source>
</reference>
<dbReference type="AlphaFoldDB" id="A0A2G9TGY2"/>
<gene>
    <name evidence="1" type="ORF">TELCIR_21391</name>
</gene>
<dbReference type="EMBL" id="KZ366971">
    <property type="protein sequence ID" value="PIO57205.1"/>
    <property type="molecule type" value="Genomic_DNA"/>
</dbReference>
<dbReference type="OrthoDB" id="5912733at2759"/>
<dbReference type="Proteomes" id="UP000230423">
    <property type="component" value="Unassembled WGS sequence"/>
</dbReference>
<accession>A0A2G9TGY2</accession>
<proteinExistence type="predicted"/>
<organism evidence="1 2">
    <name type="scientific">Teladorsagia circumcincta</name>
    <name type="common">Brown stomach worm</name>
    <name type="synonym">Ostertagia circumcincta</name>
    <dbReference type="NCBI Taxonomy" id="45464"/>
    <lineage>
        <taxon>Eukaryota</taxon>
        <taxon>Metazoa</taxon>
        <taxon>Ecdysozoa</taxon>
        <taxon>Nematoda</taxon>
        <taxon>Chromadorea</taxon>
        <taxon>Rhabditida</taxon>
        <taxon>Rhabditina</taxon>
        <taxon>Rhabditomorpha</taxon>
        <taxon>Strongyloidea</taxon>
        <taxon>Trichostrongylidae</taxon>
        <taxon>Teladorsagia</taxon>
    </lineage>
</organism>